<evidence type="ECO:0000313" key="12">
    <source>
        <dbReference type="Proteomes" id="UP000006911"/>
    </source>
</evidence>
<evidence type="ECO:0000256" key="9">
    <source>
        <dbReference type="ARBA" id="ARBA00023136"/>
    </source>
</evidence>
<protein>
    <recommendedName>
        <fullName evidence="10">Guanine nucleotide-exchange factor SEC12</fullName>
    </recommendedName>
</protein>
<evidence type="ECO:0000256" key="7">
    <source>
        <dbReference type="ARBA" id="ARBA00022927"/>
    </source>
</evidence>
<organism evidence="11 12">
    <name type="scientific">Tuber melanosporum (strain Mel28)</name>
    <name type="common">Perigord black truffle</name>
    <dbReference type="NCBI Taxonomy" id="656061"/>
    <lineage>
        <taxon>Eukaryota</taxon>
        <taxon>Fungi</taxon>
        <taxon>Dikarya</taxon>
        <taxon>Ascomycota</taxon>
        <taxon>Pezizomycotina</taxon>
        <taxon>Pezizomycetes</taxon>
        <taxon>Pezizales</taxon>
        <taxon>Tuberaceae</taxon>
        <taxon>Tuber</taxon>
    </lineage>
</organism>
<dbReference type="Proteomes" id="UP000006911">
    <property type="component" value="Unassembled WGS sequence"/>
</dbReference>
<dbReference type="GO" id="GO:0000139">
    <property type="term" value="C:Golgi membrane"/>
    <property type="evidence" value="ECO:0007669"/>
    <property type="project" value="UniProtKB-SubCell"/>
</dbReference>
<evidence type="ECO:0000256" key="5">
    <source>
        <dbReference type="ARBA" id="ARBA00022824"/>
    </source>
</evidence>
<gene>
    <name evidence="11" type="ORF">GSTUM_00012127001</name>
</gene>
<dbReference type="EMBL" id="FN430380">
    <property type="protein sequence ID" value="CAZ86604.1"/>
    <property type="molecule type" value="Genomic_DNA"/>
</dbReference>
<evidence type="ECO:0000256" key="6">
    <source>
        <dbReference type="ARBA" id="ARBA00022892"/>
    </source>
</evidence>
<comment type="subcellular location">
    <subcellularLocation>
        <location evidence="10">Endoplasmic reticulum membrane</location>
        <topology evidence="10">Single-pass type II membrane protein</topology>
    </subcellularLocation>
    <subcellularLocation>
        <location evidence="10">Golgi apparatus membrane</location>
        <topology evidence="10">Single-pass type II membrane protein</topology>
    </subcellularLocation>
</comment>
<keyword evidence="9 10" id="KW-0472">Membrane</keyword>
<dbReference type="Gene3D" id="2.130.10.10">
    <property type="entry name" value="YVTN repeat-like/Quinoprotein amine dehydrogenase"/>
    <property type="match status" value="1"/>
</dbReference>
<keyword evidence="6" id="KW-0931">ER-Golgi transport</keyword>
<dbReference type="GO" id="GO:0006888">
    <property type="term" value="P:endoplasmic reticulum to Golgi vesicle-mediated transport"/>
    <property type="evidence" value="ECO:0007669"/>
    <property type="project" value="UniProtKB-UniRule"/>
</dbReference>
<name>D5GQ11_TUBMM</name>
<dbReference type="OMA" id="EPQLAIF"/>
<keyword evidence="2 10" id="KW-0853">WD repeat</keyword>
<dbReference type="InterPro" id="IPR036322">
    <property type="entry name" value="WD40_repeat_dom_sf"/>
</dbReference>
<comment type="similarity">
    <text evidence="10">Belongs to the WD repeat SEC12 family.</text>
</comment>
<keyword evidence="12" id="KW-1185">Reference proteome</keyword>
<dbReference type="AlphaFoldDB" id="D5GQ11"/>
<reference evidence="11 12" key="1">
    <citation type="journal article" date="2010" name="Nature">
        <title>Perigord black truffle genome uncovers evolutionary origins and mechanisms of symbiosis.</title>
        <authorList>
            <person name="Martin F."/>
            <person name="Kohler A."/>
            <person name="Murat C."/>
            <person name="Balestrini R."/>
            <person name="Coutinho P.M."/>
            <person name="Jaillon O."/>
            <person name="Montanini B."/>
            <person name="Morin E."/>
            <person name="Noel B."/>
            <person name="Percudani R."/>
            <person name="Porcel B."/>
            <person name="Rubini A."/>
            <person name="Amicucci A."/>
            <person name="Amselem J."/>
            <person name="Anthouard V."/>
            <person name="Arcioni S."/>
            <person name="Artiguenave F."/>
            <person name="Aury J.M."/>
            <person name="Ballario P."/>
            <person name="Bolchi A."/>
            <person name="Brenna A."/>
            <person name="Brun A."/>
            <person name="Buee M."/>
            <person name="Cantarel B."/>
            <person name="Chevalier G."/>
            <person name="Couloux A."/>
            <person name="Da Silva C."/>
            <person name="Denoeud F."/>
            <person name="Duplessis S."/>
            <person name="Ghignone S."/>
            <person name="Hilselberger B."/>
            <person name="Iotti M."/>
            <person name="Marcais B."/>
            <person name="Mello A."/>
            <person name="Miranda M."/>
            <person name="Pacioni G."/>
            <person name="Quesneville H."/>
            <person name="Riccioni C."/>
            <person name="Ruotolo R."/>
            <person name="Splivallo R."/>
            <person name="Stocchi V."/>
            <person name="Tisserant E."/>
            <person name="Viscomi A.R."/>
            <person name="Zambonelli A."/>
            <person name="Zampieri E."/>
            <person name="Henrissat B."/>
            <person name="Lebrun M.H."/>
            <person name="Paolocci F."/>
            <person name="Bonfante P."/>
            <person name="Ottonello S."/>
            <person name="Wincker P."/>
        </authorList>
    </citation>
    <scope>NUCLEOTIDE SEQUENCE [LARGE SCALE GENOMIC DNA]</scope>
    <source>
        <strain evidence="11 12">Mel28</strain>
    </source>
</reference>
<dbReference type="eggNOG" id="KOG0771">
    <property type="taxonomic scope" value="Eukaryota"/>
</dbReference>
<dbReference type="GO" id="GO:0003400">
    <property type="term" value="P:regulation of COPII vesicle coating"/>
    <property type="evidence" value="ECO:0007669"/>
    <property type="project" value="UniProtKB-UniRule"/>
</dbReference>
<accession>D5GQ11</accession>
<comment type="function">
    <text evidence="10">Guanine nucleotide-exchange factor (GEF) required for the formation or budding of transport vesicles from the ER.</text>
</comment>
<dbReference type="GeneID" id="9185182"/>
<dbReference type="InterPro" id="IPR015943">
    <property type="entry name" value="WD40/YVTN_repeat-like_dom_sf"/>
</dbReference>
<dbReference type="GO" id="GO:0005789">
    <property type="term" value="C:endoplasmic reticulum membrane"/>
    <property type="evidence" value="ECO:0007669"/>
    <property type="project" value="UniProtKB-SubCell"/>
</dbReference>
<dbReference type="SUPFAM" id="SSF50978">
    <property type="entry name" value="WD40 repeat-like"/>
    <property type="match status" value="1"/>
</dbReference>
<dbReference type="InterPro" id="IPR045260">
    <property type="entry name" value="Sec12-like"/>
</dbReference>
<proteinExistence type="inferred from homology"/>
<keyword evidence="4 10" id="KW-0677">Repeat</keyword>
<keyword evidence="7 10" id="KW-0653">Protein transport</keyword>
<evidence type="ECO:0000256" key="4">
    <source>
        <dbReference type="ARBA" id="ARBA00022737"/>
    </source>
</evidence>
<dbReference type="HOGENOM" id="CLU_523761_0_0_1"/>
<sequence length="498" mass="53283">MRWLAKNEAQISGTRRQLLFPPRVGLVFFLPQKAPLPNDLTYNMAPSITSEKLTLSYPLFGASFIDADRLLVAGGGGEGRSGVGNKITVLDTLTKPGKPLTVTSEIELSKDEDAVMSLSALSTSSGVKALAGINSSQKAKSNEHFRVFDVPKEGEISLASKHALFSHPDAETYQRLVRVDGEGKAAVIASGSGLAPASASEVVIIDVSSLSVKRRIRLPGKEEVGDVDISRDGKRVAYCSPGDIYIASTEKEEQRLEPIALKWKSSDRPKGSFRSVRFSNNGGLAVVYNLFGRSGAIILLIDPSGEVISRRNVHCGVKAVTSVDSLMLSPTSTLLAVAGADRSVQLFLVGGQIKAVKTFKDVHPFQITKLAFSPLPSSGTTVKLATTSMGNTVVVFYIPVFETEGKWQLRQTSVKLTAFLVLISLVGVVVFAIALQLMFNARAGFETEQERTQELERPGKSGLEAAEAAGEWVLGEGMEVDVGGMEDTLEEAIQGVVG</sequence>
<keyword evidence="8 10" id="KW-1133">Transmembrane helix</keyword>
<dbReference type="PANTHER" id="PTHR23284:SF0">
    <property type="entry name" value="PROLACTIN REGULATORY ELEMENT-BINDING PROTEIN"/>
    <property type="match status" value="1"/>
</dbReference>
<dbReference type="GO" id="GO:0015031">
    <property type="term" value="P:protein transport"/>
    <property type="evidence" value="ECO:0007669"/>
    <property type="project" value="UniProtKB-KW"/>
</dbReference>
<feature type="transmembrane region" description="Helical" evidence="10">
    <location>
        <begin position="416"/>
        <end position="439"/>
    </location>
</feature>
<dbReference type="RefSeq" id="XP_002842413.1">
    <property type="nucleotide sequence ID" value="XM_002842367.1"/>
</dbReference>
<dbReference type="InParanoid" id="D5GQ11"/>
<evidence type="ECO:0000256" key="2">
    <source>
        <dbReference type="ARBA" id="ARBA00022574"/>
    </source>
</evidence>
<keyword evidence="1 10" id="KW-0813">Transport</keyword>
<evidence type="ECO:0000256" key="1">
    <source>
        <dbReference type="ARBA" id="ARBA00022448"/>
    </source>
</evidence>
<evidence type="ECO:0000256" key="10">
    <source>
        <dbReference type="RuleBase" id="RU369019"/>
    </source>
</evidence>
<dbReference type="FunCoup" id="D5GQ11">
    <property type="interactions" value="153"/>
</dbReference>
<dbReference type="PANTHER" id="PTHR23284">
    <property type="entry name" value="PROLACTIN REGULATORY ELEMENT BINDING PROTEIN"/>
    <property type="match status" value="1"/>
</dbReference>
<dbReference type="KEGG" id="tml:GSTUM_00012127001"/>
<dbReference type="GO" id="GO:0005085">
    <property type="term" value="F:guanyl-nucleotide exchange factor activity"/>
    <property type="evidence" value="ECO:0007669"/>
    <property type="project" value="InterPro"/>
</dbReference>
<evidence type="ECO:0000256" key="8">
    <source>
        <dbReference type="ARBA" id="ARBA00022989"/>
    </source>
</evidence>
<evidence type="ECO:0000256" key="3">
    <source>
        <dbReference type="ARBA" id="ARBA00022692"/>
    </source>
</evidence>
<keyword evidence="3 10" id="KW-0812">Transmembrane</keyword>
<evidence type="ECO:0000313" key="11">
    <source>
        <dbReference type="EMBL" id="CAZ86604.1"/>
    </source>
</evidence>
<dbReference type="STRING" id="656061.D5GQ11"/>
<keyword evidence="5 10" id="KW-0256">Endoplasmic reticulum</keyword>